<protein>
    <submittedName>
        <fullName evidence="1">Uncharacterized protein</fullName>
    </submittedName>
</protein>
<dbReference type="EMBL" id="CAXHTB010000004">
    <property type="protein sequence ID" value="CAL0305007.1"/>
    <property type="molecule type" value="Genomic_DNA"/>
</dbReference>
<sequence>MKGVLTLVNPSAFKYVNKEFKFAQMIISMVAVTRMSCEETKSHSRDECNYLTSYVFELLRQETKSHSRDECNYLTSYVFELLRQVLIRKTLRVFFQQQKTLKTL</sequence>
<keyword evidence="2" id="KW-1185">Reference proteome</keyword>
<evidence type="ECO:0000313" key="1">
    <source>
        <dbReference type="EMBL" id="CAL0305007.1"/>
    </source>
</evidence>
<accession>A0AAV1W817</accession>
<gene>
    <name evidence="1" type="ORF">LLUT_LOCUS6067</name>
</gene>
<evidence type="ECO:0000313" key="2">
    <source>
        <dbReference type="Proteomes" id="UP001497480"/>
    </source>
</evidence>
<dbReference type="AlphaFoldDB" id="A0AAV1W817"/>
<organism evidence="1 2">
    <name type="scientific">Lupinus luteus</name>
    <name type="common">European yellow lupine</name>
    <dbReference type="NCBI Taxonomy" id="3873"/>
    <lineage>
        <taxon>Eukaryota</taxon>
        <taxon>Viridiplantae</taxon>
        <taxon>Streptophyta</taxon>
        <taxon>Embryophyta</taxon>
        <taxon>Tracheophyta</taxon>
        <taxon>Spermatophyta</taxon>
        <taxon>Magnoliopsida</taxon>
        <taxon>eudicotyledons</taxon>
        <taxon>Gunneridae</taxon>
        <taxon>Pentapetalae</taxon>
        <taxon>rosids</taxon>
        <taxon>fabids</taxon>
        <taxon>Fabales</taxon>
        <taxon>Fabaceae</taxon>
        <taxon>Papilionoideae</taxon>
        <taxon>50 kb inversion clade</taxon>
        <taxon>genistoids sensu lato</taxon>
        <taxon>core genistoids</taxon>
        <taxon>Genisteae</taxon>
        <taxon>Lupinus</taxon>
    </lineage>
</organism>
<name>A0AAV1W817_LUPLU</name>
<proteinExistence type="predicted"/>
<dbReference type="Proteomes" id="UP001497480">
    <property type="component" value="Unassembled WGS sequence"/>
</dbReference>
<reference evidence="1 2" key="1">
    <citation type="submission" date="2024-03" db="EMBL/GenBank/DDBJ databases">
        <authorList>
            <person name="Martinez-Hernandez J."/>
        </authorList>
    </citation>
    <scope>NUCLEOTIDE SEQUENCE [LARGE SCALE GENOMIC DNA]</scope>
</reference>
<comment type="caution">
    <text evidence="1">The sequence shown here is derived from an EMBL/GenBank/DDBJ whole genome shotgun (WGS) entry which is preliminary data.</text>
</comment>